<dbReference type="AlphaFoldDB" id="A0A2P2N6V4"/>
<protein>
    <submittedName>
        <fullName evidence="1">Uncharacterized protein</fullName>
    </submittedName>
</protein>
<accession>A0A2P2N6V4</accession>
<reference evidence="1" key="1">
    <citation type="submission" date="2018-02" db="EMBL/GenBank/DDBJ databases">
        <title>Rhizophora mucronata_Transcriptome.</title>
        <authorList>
            <person name="Meera S.P."/>
            <person name="Sreeshan A."/>
            <person name="Augustine A."/>
        </authorList>
    </citation>
    <scope>NUCLEOTIDE SEQUENCE</scope>
    <source>
        <tissue evidence="1">Leaf</tissue>
    </source>
</reference>
<name>A0A2P2N6V4_RHIMU</name>
<proteinExistence type="predicted"/>
<evidence type="ECO:0000313" key="1">
    <source>
        <dbReference type="EMBL" id="MBX38170.1"/>
    </source>
</evidence>
<dbReference type="EMBL" id="GGEC01057686">
    <property type="protein sequence ID" value="MBX38170.1"/>
    <property type="molecule type" value="Transcribed_RNA"/>
</dbReference>
<sequence length="32" mass="4118">MGQWLRHHRIERREKDPRRVRMTRRVGYLRDG</sequence>
<organism evidence="1">
    <name type="scientific">Rhizophora mucronata</name>
    <name type="common">Asiatic mangrove</name>
    <dbReference type="NCBI Taxonomy" id="61149"/>
    <lineage>
        <taxon>Eukaryota</taxon>
        <taxon>Viridiplantae</taxon>
        <taxon>Streptophyta</taxon>
        <taxon>Embryophyta</taxon>
        <taxon>Tracheophyta</taxon>
        <taxon>Spermatophyta</taxon>
        <taxon>Magnoliopsida</taxon>
        <taxon>eudicotyledons</taxon>
        <taxon>Gunneridae</taxon>
        <taxon>Pentapetalae</taxon>
        <taxon>rosids</taxon>
        <taxon>fabids</taxon>
        <taxon>Malpighiales</taxon>
        <taxon>Rhizophoraceae</taxon>
        <taxon>Rhizophora</taxon>
    </lineage>
</organism>